<dbReference type="Gene3D" id="1.10.1600.10">
    <property type="match status" value="1"/>
</dbReference>
<dbReference type="InterPro" id="IPR006164">
    <property type="entry name" value="DNA_bd_Ku70/Ku80"/>
</dbReference>
<dbReference type="GO" id="GO:0006303">
    <property type="term" value="P:double-strand break repair via nonhomologous end joining"/>
    <property type="evidence" value="ECO:0007669"/>
    <property type="project" value="EnsemblFungi"/>
</dbReference>
<evidence type="ECO:0000256" key="4">
    <source>
        <dbReference type="ARBA" id="ARBA00012551"/>
    </source>
</evidence>
<evidence type="ECO:0000256" key="8">
    <source>
        <dbReference type="ARBA" id="ARBA00022763"/>
    </source>
</evidence>
<comment type="subcellular location">
    <subcellularLocation>
        <location evidence="2">Chromosome</location>
        <location evidence="2">Telomere</location>
    </subcellularLocation>
    <subcellularLocation>
        <location evidence="1">Nucleus</location>
    </subcellularLocation>
</comment>
<dbReference type="InterPro" id="IPR016194">
    <property type="entry name" value="SPOC-like_C_dom_sf"/>
</dbReference>
<keyword evidence="13" id="KW-0238">DNA-binding</keyword>
<feature type="region of interest" description="Disordered" evidence="18">
    <location>
        <begin position="559"/>
        <end position="581"/>
    </location>
</feature>
<evidence type="ECO:0000256" key="1">
    <source>
        <dbReference type="ARBA" id="ARBA00004123"/>
    </source>
</evidence>
<evidence type="ECO:0000256" key="14">
    <source>
        <dbReference type="ARBA" id="ARBA00023172"/>
    </source>
</evidence>
<dbReference type="Gene3D" id="3.40.50.410">
    <property type="entry name" value="von Willebrand factor, type A domain"/>
    <property type="match status" value="1"/>
</dbReference>
<dbReference type="InterPro" id="IPR005160">
    <property type="entry name" value="Ku_C"/>
</dbReference>
<dbReference type="GO" id="GO:0005721">
    <property type="term" value="C:pericentric heterochromatin"/>
    <property type="evidence" value="ECO:0007669"/>
    <property type="project" value="EnsemblFungi"/>
</dbReference>
<evidence type="ECO:0000256" key="15">
    <source>
        <dbReference type="ARBA" id="ARBA00023204"/>
    </source>
</evidence>
<dbReference type="GO" id="GO:0000723">
    <property type="term" value="P:telomere maintenance"/>
    <property type="evidence" value="ECO:0007669"/>
    <property type="project" value="EnsemblFungi"/>
</dbReference>
<dbReference type="GO" id="GO:0003678">
    <property type="term" value="F:DNA helicase activity"/>
    <property type="evidence" value="ECO:0007669"/>
    <property type="project" value="UniProtKB-EC"/>
</dbReference>
<evidence type="ECO:0000256" key="16">
    <source>
        <dbReference type="ARBA" id="ARBA00023242"/>
    </source>
</evidence>
<keyword evidence="10 20" id="KW-0347">Helicase</keyword>
<dbReference type="EC" id="3.6.4.12" evidence="4"/>
<feature type="compositionally biased region" description="Basic and acidic residues" evidence="18">
    <location>
        <begin position="567"/>
        <end position="581"/>
    </location>
</feature>
<evidence type="ECO:0000256" key="12">
    <source>
        <dbReference type="ARBA" id="ARBA00022895"/>
    </source>
</evidence>
<keyword evidence="16" id="KW-0539">Nucleus</keyword>
<keyword evidence="21" id="KW-1185">Reference proteome</keyword>
<dbReference type="GO" id="GO:0099115">
    <property type="term" value="C:chromosome, subtelomeric region"/>
    <property type="evidence" value="ECO:0007669"/>
    <property type="project" value="EnsemblFungi"/>
</dbReference>
<dbReference type="InterPro" id="IPR047087">
    <property type="entry name" value="KU70_core_dom"/>
</dbReference>
<keyword evidence="7" id="KW-0547">Nucleotide-binding</keyword>
<evidence type="ECO:0000256" key="11">
    <source>
        <dbReference type="ARBA" id="ARBA00022840"/>
    </source>
</evidence>
<name>A0A1U7LLM7_NEOID</name>
<comment type="caution">
    <text evidence="20">The sequence shown here is derived from an EMBL/GenBank/DDBJ whole genome shotgun (WGS) entry which is preliminary data.</text>
</comment>
<dbReference type="Pfam" id="PF03730">
    <property type="entry name" value="Ku_C"/>
    <property type="match status" value="1"/>
</dbReference>
<organism evidence="20 21">
    <name type="scientific">Neolecta irregularis (strain DAH-3)</name>
    <dbReference type="NCBI Taxonomy" id="1198029"/>
    <lineage>
        <taxon>Eukaryota</taxon>
        <taxon>Fungi</taxon>
        <taxon>Dikarya</taxon>
        <taxon>Ascomycota</taxon>
        <taxon>Taphrinomycotina</taxon>
        <taxon>Neolectales</taxon>
        <taxon>Neolectaceae</taxon>
        <taxon>Neolecta</taxon>
    </lineage>
</organism>
<dbReference type="EMBL" id="LXFE01001494">
    <property type="protein sequence ID" value="OLL23564.1"/>
    <property type="molecule type" value="Genomic_DNA"/>
</dbReference>
<keyword evidence="6" id="KW-0158">Chromosome</keyword>
<dbReference type="OrthoDB" id="3249161at2759"/>
<dbReference type="PANTHER" id="PTHR12604:SF2">
    <property type="entry name" value="X-RAY REPAIR CROSS-COMPLEMENTING PROTEIN 6"/>
    <property type="match status" value="1"/>
</dbReference>
<dbReference type="GO" id="GO:0043564">
    <property type="term" value="C:Ku70:Ku80 complex"/>
    <property type="evidence" value="ECO:0007669"/>
    <property type="project" value="InterPro"/>
</dbReference>
<dbReference type="InterPro" id="IPR006165">
    <property type="entry name" value="Ku70"/>
</dbReference>
<keyword evidence="14" id="KW-0233">DNA recombination</keyword>
<dbReference type="GO" id="GO:0120290">
    <property type="term" value="P:stalled replication fork localization to nuclear periphery"/>
    <property type="evidence" value="ECO:0007669"/>
    <property type="project" value="EnsemblFungi"/>
</dbReference>
<dbReference type="STRING" id="1198029.A0A1U7LLM7"/>
<dbReference type="Proteomes" id="UP000186594">
    <property type="component" value="Unassembled WGS sequence"/>
</dbReference>
<accession>A0A1U7LLM7</accession>
<dbReference type="GO" id="GO:0140445">
    <property type="term" value="C:chromosome, telomeric repeat region"/>
    <property type="evidence" value="ECO:0007669"/>
    <property type="project" value="EnsemblFungi"/>
</dbReference>
<evidence type="ECO:0000256" key="7">
    <source>
        <dbReference type="ARBA" id="ARBA00022741"/>
    </source>
</evidence>
<feature type="domain" description="Ku" evidence="19">
    <location>
        <begin position="309"/>
        <end position="479"/>
    </location>
</feature>
<evidence type="ECO:0000256" key="2">
    <source>
        <dbReference type="ARBA" id="ARBA00004574"/>
    </source>
</evidence>
<dbReference type="GO" id="GO:0016787">
    <property type="term" value="F:hydrolase activity"/>
    <property type="evidence" value="ECO:0007669"/>
    <property type="project" value="UniProtKB-KW"/>
</dbReference>
<sequence length="581" mass="66705">MAADRIWEAPEFDLENIDSLTEDDLQYQNMKDAVIFAIHVSDSMLNTSESQPVSPLRIALDSAYKFMLQKVISSPNDMVGILLFGTEQTRPKSNNKNEQGMYLLMELDQMDAPRIHFLKDLLEDDTELSSIARPTGEPFYIAYLLSSVSNIFSTAPNYNSKRLFLVTDNDNPMPGNEKAKMAAITRGKDFSDLGIRIEPFFISTVEKLFDSSKFYENIIYPDPDNDEDDDLEDAVFRFEHLFDRIRSKQTPRRILFDVPLELGSGFRIGVNGYLRHKKQLVAKSCNVYTKGEVAVQVATETIRISADTTKVLTPEEIKLAFPFGHKDVMVPIVFTAEELKKLRTFRDPVIKILCFRPLSHLEPWQNTRPSYFLYPNETKYIGSIRTFAALHYKLIHYRKKQDGFDENTNEVIDYGYERGMAIVLFIPRRNSNPVLGALIPCEEIKLKNGMQKQPAGIYLIPLPFRDDIRDLPAEGMEHAPEVLIERMRDILNGLVIRYEPSKYSNPGLQRHYQVLQAMALEEEPPANIEDSTLPKYKIIKKRTGPLIATWKSELDKHVPVTSTHSQPEVRRLTNREMPLKT</sequence>
<dbReference type="GO" id="GO:0005524">
    <property type="term" value="F:ATP binding"/>
    <property type="evidence" value="ECO:0007669"/>
    <property type="project" value="UniProtKB-KW"/>
</dbReference>
<keyword evidence="11" id="KW-0067">ATP-binding</keyword>
<dbReference type="GO" id="GO:0035861">
    <property type="term" value="C:site of double-strand break"/>
    <property type="evidence" value="ECO:0007669"/>
    <property type="project" value="EnsemblFungi"/>
</dbReference>
<protein>
    <recommendedName>
        <fullName evidence="5">ATP-dependent DNA helicase II subunit 1</fullName>
        <ecNumber evidence="4">3.6.4.12</ecNumber>
    </recommendedName>
    <alternativeName>
        <fullName evidence="17">ATP-dependent DNA helicase II subunit Ku70</fullName>
    </alternativeName>
</protein>
<evidence type="ECO:0000256" key="18">
    <source>
        <dbReference type="SAM" id="MobiDB-lite"/>
    </source>
</evidence>
<dbReference type="Pfam" id="PF03731">
    <property type="entry name" value="Ku_N"/>
    <property type="match status" value="1"/>
</dbReference>
<dbReference type="GO" id="GO:0042162">
    <property type="term" value="F:telomeric DNA binding"/>
    <property type="evidence" value="ECO:0007669"/>
    <property type="project" value="EnsemblFungi"/>
</dbReference>
<evidence type="ECO:0000256" key="10">
    <source>
        <dbReference type="ARBA" id="ARBA00022806"/>
    </source>
</evidence>
<dbReference type="PANTHER" id="PTHR12604">
    <property type="entry name" value="KU AUTOANTIGEN DNA HELICASE"/>
    <property type="match status" value="1"/>
</dbReference>
<evidence type="ECO:0000256" key="17">
    <source>
        <dbReference type="ARBA" id="ARBA00031811"/>
    </source>
</evidence>
<keyword evidence="9" id="KW-0378">Hydrolase</keyword>
<evidence type="ECO:0000256" key="3">
    <source>
        <dbReference type="ARBA" id="ARBA00005240"/>
    </source>
</evidence>
<gene>
    <name evidence="20" type="ORF">NEOLI_004560</name>
</gene>
<dbReference type="NCBIfam" id="TIGR00578">
    <property type="entry name" value="ku70"/>
    <property type="match status" value="1"/>
</dbReference>
<evidence type="ECO:0000256" key="6">
    <source>
        <dbReference type="ARBA" id="ARBA00022454"/>
    </source>
</evidence>
<keyword evidence="8" id="KW-0227">DNA damage</keyword>
<evidence type="ECO:0000256" key="5">
    <source>
        <dbReference type="ARBA" id="ARBA00021796"/>
    </source>
</evidence>
<dbReference type="InterPro" id="IPR005161">
    <property type="entry name" value="Ku_N"/>
</dbReference>
<comment type="similarity">
    <text evidence="3">Belongs to the ku70 family.</text>
</comment>
<dbReference type="Gene3D" id="2.40.290.10">
    <property type="match status" value="2"/>
</dbReference>
<dbReference type="AlphaFoldDB" id="A0A1U7LLM7"/>
<dbReference type="InterPro" id="IPR036465">
    <property type="entry name" value="vWFA_dom_sf"/>
</dbReference>
<keyword evidence="15" id="KW-0234">DNA repair</keyword>
<evidence type="ECO:0000259" key="19">
    <source>
        <dbReference type="SMART" id="SM00559"/>
    </source>
</evidence>
<evidence type="ECO:0000256" key="9">
    <source>
        <dbReference type="ARBA" id="ARBA00022801"/>
    </source>
</evidence>
<dbReference type="OMA" id="FWANVKH"/>
<dbReference type="SMART" id="SM00559">
    <property type="entry name" value="Ku78"/>
    <property type="match status" value="1"/>
</dbReference>
<dbReference type="GO" id="GO:0003684">
    <property type="term" value="F:damaged DNA binding"/>
    <property type="evidence" value="ECO:0007669"/>
    <property type="project" value="InterPro"/>
</dbReference>
<evidence type="ECO:0000313" key="20">
    <source>
        <dbReference type="EMBL" id="OLL23564.1"/>
    </source>
</evidence>
<evidence type="ECO:0000313" key="21">
    <source>
        <dbReference type="Proteomes" id="UP000186594"/>
    </source>
</evidence>
<dbReference type="SUPFAM" id="SSF100939">
    <property type="entry name" value="SPOC domain-like"/>
    <property type="match status" value="1"/>
</dbReference>
<keyword evidence="12" id="KW-0779">Telomere</keyword>
<dbReference type="SUPFAM" id="SSF53300">
    <property type="entry name" value="vWA-like"/>
    <property type="match status" value="1"/>
</dbReference>
<proteinExistence type="inferred from homology"/>
<evidence type="ECO:0000256" key="13">
    <source>
        <dbReference type="ARBA" id="ARBA00023125"/>
    </source>
</evidence>
<reference evidence="20 21" key="1">
    <citation type="submission" date="2016-04" db="EMBL/GenBank/DDBJ databases">
        <title>Evolutionary innovation and constraint leading to complex multicellularity in the Ascomycota.</title>
        <authorList>
            <person name="Cisse O."/>
            <person name="Nguyen A."/>
            <person name="Hewitt D.A."/>
            <person name="Jedd G."/>
            <person name="Stajich J.E."/>
        </authorList>
    </citation>
    <scope>NUCLEOTIDE SEQUENCE [LARGE SCALE GENOMIC DNA]</scope>
    <source>
        <strain evidence="20 21">DAH-3</strain>
    </source>
</reference>
<dbReference type="GO" id="GO:0006310">
    <property type="term" value="P:DNA recombination"/>
    <property type="evidence" value="ECO:0007669"/>
    <property type="project" value="UniProtKB-KW"/>
</dbReference>
<dbReference type="GO" id="GO:0003690">
    <property type="term" value="F:double-stranded DNA binding"/>
    <property type="evidence" value="ECO:0007669"/>
    <property type="project" value="TreeGrafter"/>
</dbReference>
<dbReference type="Pfam" id="PF02735">
    <property type="entry name" value="Ku"/>
    <property type="match status" value="2"/>
</dbReference>
<dbReference type="CDD" id="cd00788">
    <property type="entry name" value="KU70"/>
    <property type="match status" value="1"/>
</dbReference>
<dbReference type="PIRSF" id="PIRSF003033">
    <property type="entry name" value="Ku70"/>
    <property type="match status" value="1"/>
</dbReference>